<proteinExistence type="predicted"/>
<name>A0ABM8AST2_9BACT</name>
<dbReference type="Pfam" id="PF12802">
    <property type="entry name" value="MarR_2"/>
    <property type="match status" value="1"/>
</dbReference>
<organism evidence="2 3">
    <name type="scientific">Pseudodesulfovibrio portus</name>
    <dbReference type="NCBI Taxonomy" id="231439"/>
    <lineage>
        <taxon>Bacteria</taxon>
        <taxon>Pseudomonadati</taxon>
        <taxon>Thermodesulfobacteriota</taxon>
        <taxon>Desulfovibrionia</taxon>
        <taxon>Desulfovibrionales</taxon>
        <taxon>Desulfovibrionaceae</taxon>
    </lineage>
</organism>
<evidence type="ECO:0000259" key="1">
    <source>
        <dbReference type="PROSITE" id="PS50995"/>
    </source>
</evidence>
<dbReference type="InterPro" id="IPR036390">
    <property type="entry name" value="WH_DNA-bd_sf"/>
</dbReference>
<dbReference type="SUPFAM" id="SSF46785">
    <property type="entry name" value="Winged helix' DNA-binding domain"/>
    <property type="match status" value="1"/>
</dbReference>
<dbReference type="InterPro" id="IPR036388">
    <property type="entry name" value="WH-like_DNA-bd_sf"/>
</dbReference>
<keyword evidence="3" id="KW-1185">Reference proteome</keyword>
<feature type="domain" description="HTH marR-type" evidence="1">
    <location>
        <begin position="31"/>
        <end position="167"/>
    </location>
</feature>
<gene>
    <name evidence="2" type="ORF">JCM14722_20350</name>
</gene>
<sequence>MAVSLMAGTVANIVDFVNHICHIPPMKSRTQIDRFRHFNRFYTNYLGLLADSLYDHPISLTEARILYELDAHPGSPARELRERLGLDKGYVSRIVKRFHKQGWVGTTPSGTDARIKELSLTPEGQALMADLHAKAADQARAVLSGLDPDRRKRLLAAMADIESILSR</sequence>
<dbReference type="PANTHER" id="PTHR33164">
    <property type="entry name" value="TRANSCRIPTIONAL REGULATOR, MARR FAMILY"/>
    <property type="match status" value="1"/>
</dbReference>
<dbReference type="EMBL" id="AP026708">
    <property type="protein sequence ID" value="BDQ34493.1"/>
    <property type="molecule type" value="Genomic_DNA"/>
</dbReference>
<dbReference type="InterPro" id="IPR039422">
    <property type="entry name" value="MarR/SlyA-like"/>
</dbReference>
<dbReference type="PANTHER" id="PTHR33164:SF57">
    <property type="entry name" value="MARR-FAMILY TRANSCRIPTIONAL REGULATOR"/>
    <property type="match status" value="1"/>
</dbReference>
<dbReference type="InterPro" id="IPR000835">
    <property type="entry name" value="HTH_MarR-typ"/>
</dbReference>
<evidence type="ECO:0000313" key="2">
    <source>
        <dbReference type="EMBL" id="BDQ34493.1"/>
    </source>
</evidence>
<reference evidence="2" key="1">
    <citation type="submission" date="2022-08" db="EMBL/GenBank/DDBJ databases">
        <title>Genome Sequence of the sulphate-reducing bacterium, Pseudodesulfovibrio portus JCM14722.</title>
        <authorList>
            <person name="Kondo R."/>
            <person name="Kataoka T."/>
        </authorList>
    </citation>
    <scope>NUCLEOTIDE SEQUENCE</scope>
    <source>
        <strain evidence="2">JCM 14722</strain>
    </source>
</reference>
<dbReference type="SMART" id="SM00347">
    <property type="entry name" value="HTH_MARR"/>
    <property type="match status" value="1"/>
</dbReference>
<accession>A0ABM8AST2</accession>
<dbReference type="PROSITE" id="PS50995">
    <property type="entry name" value="HTH_MARR_2"/>
    <property type="match status" value="1"/>
</dbReference>
<protein>
    <recommendedName>
        <fullName evidence="1">HTH marR-type domain-containing protein</fullName>
    </recommendedName>
</protein>
<dbReference type="Gene3D" id="1.10.10.10">
    <property type="entry name" value="Winged helix-like DNA-binding domain superfamily/Winged helix DNA-binding domain"/>
    <property type="match status" value="1"/>
</dbReference>
<dbReference type="PRINTS" id="PR00598">
    <property type="entry name" value="HTHMARR"/>
</dbReference>
<evidence type="ECO:0000313" key="3">
    <source>
        <dbReference type="Proteomes" id="UP001061361"/>
    </source>
</evidence>
<dbReference type="Proteomes" id="UP001061361">
    <property type="component" value="Chromosome"/>
</dbReference>